<dbReference type="EMBL" id="KR080198">
    <property type="protein sequence ID" value="AKF14540.1"/>
    <property type="molecule type" value="Genomic_DNA"/>
</dbReference>
<proteinExistence type="predicted"/>
<gene>
    <name evidence="1" type="primary">38</name>
    <name evidence="1" type="ORF">SEA_CAMBIARE_38</name>
</gene>
<dbReference type="GeneID" id="26635934"/>
<dbReference type="RefSeq" id="YP_009209520.1">
    <property type="nucleotide sequence ID" value="NC_028922.1"/>
</dbReference>
<accession>A0A0F6WE75</accession>
<dbReference type="KEGG" id="vg:26635934"/>
<keyword evidence="2" id="KW-1185">Reference proteome</keyword>
<protein>
    <submittedName>
        <fullName evidence="1">Uncharacterized protein</fullName>
    </submittedName>
</protein>
<organism evidence="1 2">
    <name type="scientific">Mycobacterium phage Cambiare</name>
    <dbReference type="NCBI Taxonomy" id="1647305"/>
    <lineage>
        <taxon>Viruses</taxon>
        <taxon>Duplodnaviria</taxon>
        <taxon>Heunggongvirae</taxon>
        <taxon>Uroviricota</taxon>
        <taxon>Caudoviricetes</taxon>
        <taxon>Gclasvirinae</taxon>
        <taxon>Avocadovirus</taxon>
        <taxon>Avocadovirus cambiare</taxon>
    </lineage>
</organism>
<reference evidence="1 2" key="1">
    <citation type="journal article" date="2015" name="Genome Announc.">
        <title>Genome Sequences of Cluster G Mycobacteriophages Cambiare, FlagStaff, and MOOREtheMARYer.</title>
        <authorList>
            <person name="Pope W.H."/>
            <person name="Augustine D.A."/>
            <person name="Carroll D.C."/>
            <person name="Duncan J.C."/>
            <person name="Harwi K.M."/>
            <person name="Howry R."/>
            <person name="Jagessar B."/>
            <person name="Lum B.A."/>
            <person name="Meinert J.W."/>
            <person name="Migliozzi J.S."/>
            <person name="Milliken K.A."/>
            <person name="Mitchell C.J."/>
            <person name="Nalatwad A.S."/>
            <person name="Orlandini K.C."/>
            <person name="Rhein M.J."/>
            <person name="Saravanan V."/>
            <person name="Seese B.A."/>
            <person name="Schiebel J.G."/>
            <person name="Thomas K.B."/>
            <person name="Adkins N.L."/>
            <person name="Cohen K.L."/>
            <person name="Iyengar V.B."/>
            <person name="Kim H."/>
            <person name="Kramer Z.J."/>
            <person name="Montgomery M.T."/>
            <person name="Schafer C.E."/>
            <person name="Wilkes K.E."/>
            <person name="Grubb S.R."/>
            <person name="Warner M.H."/>
            <person name="Bowman C.A."/>
            <person name="Russell D.A."/>
            <person name="Hatfull G.F."/>
        </authorList>
    </citation>
    <scope>NUCLEOTIDE SEQUENCE [LARGE SCALE GENOMIC DNA]</scope>
</reference>
<evidence type="ECO:0000313" key="1">
    <source>
        <dbReference type="EMBL" id="AKF14540.1"/>
    </source>
</evidence>
<sequence length="113" mass="13007">MTTHEVTVEAFEYERVRVNQRNALIVYEGGRDYQAGDALRVWRKDDARYSVEREITHVGHNTTGVDSRYVVLSLADPRVKNLTTRLESAVEEQHRLARSNAALRGRVRRLAGR</sequence>
<name>A0A0F6WE75_9CAUD</name>
<dbReference type="OrthoDB" id="24333at10239"/>
<dbReference type="Proteomes" id="UP000201500">
    <property type="component" value="Segment"/>
</dbReference>
<evidence type="ECO:0000313" key="2">
    <source>
        <dbReference type="Proteomes" id="UP000201500"/>
    </source>
</evidence>